<keyword evidence="1" id="KW-0472">Membrane</keyword>
<dbReference type="HOGENOM" id="CLU_020973_0_0_9"/>
<feature type="transmembrane region" description="Helical" evidence="1">
    <location>
        <begin position="99"/>
        <end position="117"/>
    </location>
</feature>
<dbReference type="SUPFAM" id="SSF53474">
    <property type="entry name" value="alpha/beta-Hydrolases"/>
    <property type="match status" value="1"/>
</dbReference>
<comment type="caution">
    <text evidence="2">The sequence shown here is derived from an EMBL/GenBank/DDBJ whole genome shotgun (WGS) entry which is preliminary data.</text>
</comment>
<evidence type="ECO:0000256" key="1">
    <source>
        <dbReference type="SAM" id="Phobius"/>
    </source>
</evidence>
<dbReference type="GeneID" id="77008970"/>
<keyword evidence="1" id="KW-1133">Transmembrane helix</keyword>
<dbReference type="InterPro" id="IPR029058">
    <property type="entry name" value="AB_hydrolase_fold"/>
</dbReference>
<dbReference type="Gene3D" id="3.40.50.1820">
    <property type="entry name" value="alpha/beta hydrolase"/>
    <property type="match status" value="1"/>
</dbReference>
<dbReference type="BRENDA" id="3.1.1.14">
    <property type="organism ID" value="670"/>
</dbReference>
<keyword evidence="3" id="KW-1185">Reference proteome</keyword>
<keyword evidence="1" id="KW-0812">Transmembrane</keyword>
<sequence>MELQVLTELVLQKPTLRYRLIRRIQGAYRYDTAYWRFAAAGPWGAGMLAFMLLALGMPTGLGSAFDMLLFVLTGTMGMFAAAHAAAALLALIGIPVPRLFAGTVLYDLIVIFFIFYYNDVPLAAAAVISGAATLAGAIAGLIAAWIVRLRVPLRAKTGLLAALALFGLTAAVWPEVSPQTDLMPASLTASGAFEPADNPANPGPYRVSTLYYGSGKDRWQPEFGKETDLRSASVDASAYIKNWPRLRTWFWGYDQRALPVNGRVWMPDAGKGNSGYAGPYSLVLIVHGNHLMEDFSDGGYAYLGELLASRGYVAVSVDENFLNYSAWSGIPDNDMKVRAWMLLKHLQQIGEFAAEPGNPLYGKIDFGQIALIGHSRGGQAAAMAADYRNWFGSDASLQSLDSFRIQAAVAIAPTDKKVDNKYTRLRDVSYLTLQGARDGDVNDFDGDRQYMRTTFSRGSDKFKASLYIADANHSQFNSSWGASDVSYPKGILLSRSGMLAPDEQREIAKVYISAFLEETLQRQEQEQQEQESYLALFQDYRAGMSWLPDTDYYNRFESGSFIPWARFDEDTNRASIPGGGKAEASGLIWTEQNAKNRHNVSKPTRGIVLERSESAARGGAGSVYALQWEQGAPVPGPGGSAPEWLSFSLAALNHELEPNDSGAADAAASAEISVELTDGHGTSAVLPLSAFMDRAPLPETTFTIHPWLERNLSEGKYKHPTEAVFQTCRLPLAAFAAAKPGFDPSPGITRLAFRLNGGPAKIMLDNIGVY</sequence>
<dbReference type="PANTHER" id="PTHR33428:SF2">
    <property type="entry name" value="CHLOROPHYLLASE-2"/>
    <property type="match status" value="1"/>
</dbReference>
<evidence type="ECO:0000313" key="3">
    <source>
        <dbReference type="Proteomes" id="UP000029278"/>
    </source>
</evidence>
<dbReference type="Proteomes" id="UP000029278">
    <property type="component" value="Unassembled WGS sequence"/>
</dbReference>
<feature type="transmembrane region" description="Helical" evidence="1">
    <location>
        <begin position="33"/>
        <end position="55"/>
    </location>
</feature>
<feature type="transmembrane region" description="Helical" evidence="1">
    <location>
        <begin position="67"/>
        <end position="92"/>
    </location>
</feature>
<dbReference type="PATRIC" id="fig|44252.3.peg.4709"/>
<dbReference type="STRING" id="44252.DJ90_4464"/>
<dbReference type="AlphaFoldDB" id="A0A090YRL6"/>
<protein>
    <submittedName>
        <fullName evidence="2">Chlorophyllase family protein</fullName>
    </submittedName>
</protein>
<proteinExistence type="predicted"/>
<dbReference type="EMBL" id="JMQA01000039">
    <property type="protein sequence ID" value="KFN00907.1"/>
    <property type="molecule type" value="Genomic_DNA"/>
</dbReference>
<feature type="transmembrane region" description="Helical" evidence="1">
    <location>
        <begin position="123"/>
        <end position="147"/>
    </location>
</feature>
<dbReference type="GO" id="GO:0015996">
    <property type="term" value="P:chlorophyll catabolic process"/>
    <property type="evidence" value="ECO:0007669"/>
    <property type="project" value="TreeGrafter"/>
</dbReference>
<gene>
    <name evidence="2" type="ORF">DJ90_4464</name>
</gene>
<reference evidence="2 3" key="1">
    <citation type="submission" date="2014-04" db="EMBL/GenBank/DDBJ databases">
        <authorList>
            <person name="Bishop-Lilly K.A."/>
            <person name="Broomall S.M."/>
            <person name="Chain P.S."/>
            <person name="Chertkov O."/>
            <person name="Coyne S.R."/>
            <person name="Daligault H.E."/>
            <person name="Davenport K.W."/>
            <person name="Erkkila T."/>
            <person name="Frey K.G."/>
            <person name="Gibbons H.S."/>
            <person name="Gu W."/>
            <person name="Jaissle J."/>
            <person name="Johnson S.L."/>
            <person name="Koroleva G.I."/>
            <person name="Ladner J.T."/>
            <person name="Lo C.-C."/>
            <person name="Minogue T.D."/>
            <person name="Munk C."/>
            <person name="Palacios G.F."/>
            <person name="Redden C.L."/>
            <person name="Rosenzweig C.N."/>
            <person name="Scholz M.B."/>
            <person name="Teshima H."/>
            <person name="Xu Y."/>
        </authorList>
    </citation>
    <scope>NUCLEOTIDE SEQUENCE [LARGE SCALE GENOMIC DNA]</scope>
    <source>
        <strain evidence="2 3">8244</strain>
    </source>
</reference>
<organism evidence="2 3">
    <name type="scientific">Paenibacillus macerans</name>
    <name type="common">Bacillus macerans</name>
    <dbReference type="NCBI Taxonomy" id="44252"/>
    <lineage>
        <taxon>Bacteria</taxon>
        <taxon>Bacillati</taxon>
        <taxon>Bacillota</taxon>
        <taxon>Bacilli</taxon>
        <taxon>Bacillales</taxon>
        <taxon>Paenibacillaceae</taxon>
        <taxon>Paenibacillus</taxon>
    </lineage>
</organism>
<dbReference type="ESTHER" id="paema-a0a090yrl6">
    <property type="family name" value="Chlorophyllase"/>
</dbReference>
<dbReference type="RefSeq" id="WP_036625215.1">
    <property type="nucleotide sequence ID" value="NZ_JAKOBR010000012.1"/>
</dbReference>
<evidence type="ECO:0000313" key="2">
    <source>
        <dbReference type="EMBL" id="KFN00907.1"/>
    </source>
</evidence>
<dbReference type="GO" id="GO:0047746">
    <property type="term" value="F:chlorophyllase activity"/>
    <property type="evidence" value="ECO:0007669"/>
    <property type="project" value="TreeGrafter"/>
</dbReference>
<name>A0A090YRL6_PAEMA</name>
<dbReference type="PANTHER" id="PTHR33428">
    <property type="entry name" value="CHLOROPHYLLASE-2, CHLOROPLASTIC"/>
    <property type="match status" value="1"/>
</dbReference>
<dbReference type="OrthoDB" id="9808543at2"/>
<accession>A0A090YRL6</accession>
<feature type="transmembrane region" description="Helical" evidence="1">
    <location>
        <begin position="159"/>
        <end position="176"/>
    </location>
</feature>